<dbReference type="Proteomes" id="UP001054252">
    <property type="component" value="Unassembled WGS sequence"/>
</dbReference>
<organism evidence="1 2">
    <name type="scientific">Rubroshorea leprosula</name>
    <dbReference type="NCBI Taxonomy" id="152421"/>
    <lineage>
        <taxon>Eukaryota</taxon>
        <taxon>Viridiplantae</taxon>
        <taxon>Streptophyta</taxon>
        <taxon>Embryophyta</taxon>
        <taxon>Tracheophyta</taxon>
        <taxon>Spermatophyta</taxon>
        <taxon>Magnoliopsida</taxon>
        <taxon>eudicotyledons</taxon>
        <taxon>Gunneridae</taxon>
        <taxon>Pentapetalae</taxon>
        <taxon>rosids</taxon>
        <taxon>malvids</taxon>
        <taxon>Malvales</taxon>
        <taxon>Dipterocarpaceae</taxon>
        <taxon>Rubroshorea</taxon>
    </lineage>
</organism>
<reference evidence="1 2" key="1">
    <citation type="journal article" date="2021" name="Commun. Biol.">
        <title>The genome of Shorea leprosula (Dipterocarpaceae) highlights the ecological relevance of drought in aseasonal tropical rainforests.</title>
        <authorList>
            <person name="Ng K.K.S."/>
            <person name="Kobayashi M.J."/>
            <person name="Fawcett J.A."/>
            <person name="Hatakeyama M."/>
            <person name="Paape T."/>
            <person name="Ng C.H."/>
            <person name="Ang C.C."/>
            <person name="Tnah L.H."/>
            <person name="Lee C.T."/>
            <person name="Nishiyama T."/>
            <person name="Sese J."/>
            <person name="O'Brien M.J."/>
            <person name="Copetti D."/>
            <person name="Mohd Noor M.I."/>
            <person name="Ong R.C."/>
            <person name="Putra M."/>
            <person name="Sireger I.Z."/>
            <person name="Indrioko S."/>
            <person name="Kosugi Y."/>
            <person name="Izuno A."/>
            <person name="Isagi Y."/>
            <person name="Lee S.L."/>
            <person name="Shimizu K.K."/>
        </authorList>
    </citation>
    <scope>NUCLEOTIDE SEQUENCE [LARGE SCALE GENOMIC DNA]</scope>
    <source>
        <strain evidence="1">214</strain>
    </source>
</reference>
<gene>
    <name evidence="1" type="ORF">SLEP1_g35738</name>
</gene>
<evidence type="ECO:0000313" key="2">
    <source>
        <dbReference type="Proteomes" id="UP001054252"/>
    </source>
</evidence>
<keyword evidence="2" id="KW-1185">Reference proteome</keyword>
<evidence type="ECO:0000313" key="1">
    <source>
        <dbReference type="EMBL" id="GKV26441.1"/>
    </source>
</evidence>
<proteinExistence type="predicted"/>
<sequence length="48" mass="5089">MMKWSREDVVSAENGGNLGLGMGSSLCFATLDMSLLLSPVSLLLPFSI</sequence>
<dbReference type="EMBL" id="BPVZ01000072">
    <property type="protein sequence ID" value="GKV26441.1"/>
    <property type="molecule type" value="Genomic_DNA"/>
</dbReference>
<accession>A0AAV5KPQ9</accession>
<dbReference type="AlphaFoldDB" id="A0AAV5KPQ9"/>
<comment type="caution">
    <text evidence="1">The sequence shown here is derived from an EMBL/GenBank/DDBJ whole genome shotgun (WGS) entry which is preliminary data.</text>
</comment>
<protein>
    <submittedName>
        <fullName evidence="1">Uncharacterized protein</fullName>
    </submittedName>
</protein>
<name>A0AAV5KPQ9_9ROSI</name>